<feature type="compositionally biased region" description="Low complexity" evidence="1">
    <location>
        <begin position="191"/>
        <end position="215"/>
    </location>
</feature>
<reference evidence="2 3" key="1">
    <citation type="submission" date="2022-12" db="EMBL/GenBank/DDBJ databases">
        <title>Genomic features and morphological characterization of a novel Knufia sp. strain isolated from spacecraft assembly facility.</title>
        <authorList>
            <person name="Teixeira M."/>
            <person name="Chander A.M."/>
            <person name="Stajich J.E."/>
            <person name="Venkateswaran K."/>
        </authorList>
    </citation>
    <scope>NUCLEOTIDE SEQUENCE [LARGE SCALE GENOMIC DNA]</scope>
    <source>
        <strain evidence="2 3">FJI-L2-BK-P2</strain>
    </source>
</reference>
<evidence type="ECO:0000313" key="3">
    <source>
        <dbReference type="Proteomes" id="UP001316803"/>
    </source>
</evidence>
<feature type="compositionally biased region" description="Low complexity" evidence="1">
    <location>
        <begin position="232"/>
        <end position="259"/>
    </location>
</feature>
<dbReference type="EMBL" id="JAKLMC020000006">
    <property type="protein sequence ID" value="KAK5955738.1"/>
    <property type="molecule type" value="Genomic_DNA"/>
</dbReference>
<gene>
    <name evidence="2" type="ORF">OHC33_003379</name>
</gene>
<sequence length="763" mass="79983">MTGGSLYWAMSRELDLYKRGGKSRLAETVHPGDSASQVSSNLLHDPDEAEDGLSAKDRMLQVKAKSEAGKGSTVSSRSKAMVPHGKAGEKSSTVSKQSSKSDAKSMLKIEDVSSNVSKSNVSSNSKAMVPLHNKALDKVAGSTVSKASSSASKASSSASKASRRAPDVDDASVASSSRSSSASKALVKPGSSVSKASSTASKASSSVSKASSSASKRPESVFAIEDVSSEVSKANSTRSSSSLASKDNYAKSTVSSSSKTKGKDNASSVSKASSTKSSRVSSASKSSGRSGKSRALVPAGKGERKVSPLQNEIRLEDLDDTYSLSIHERGPIANMPGRNALLAQIMQNQPHMEIDEASAIVDNQIATSSQIGRATAGSRVSALPSEVGSSSDSKSRASKAPSKLLLPPPSTVSTRSAAKSSMSKASSSASRTKLPPASDFEAELQSSLSKASTAKGKAPASTISGDVESYVSNVSSSSKKALVPSIPELAATPIPSIASVLSSPSTSSTIPDTGISPLLASTTSSLFRTEPPNTTTPTDLLALSQLRQNRELQRAQALASFNASRSTLTTTTNTSRLAELELAKQSLEDSRTLSRLQELGIHDDKLATLSRHAHEDQLSALARAETAEVDRRNSKFTSALAERESQEKARLRERRGDIAKEERRRQDERDVETQKEYERLDHDQKMEKIDAFGRWVDAATPRNVPQPRRSGLSLGYGYGYHNPVTGGDGTVSMRIGKGCTGTGGGGGEWGLSEVWVGSWGASV</sequence>
<feature type="compositionally biased region" description="Basic and acidic residues" evidence="1">
    <location>
        <begin position="53"/>
        <end position="68"/>
    </location>
</feature>
<feature type="compositionally biased region" description="Basic and acidic residues" evidence="1">
    <location>
        <begin position="99"/>
        <end position="111"/>
    </location>
</feature>
<feature type="compositionally biased region" description="Low complexity" evidence="1">
    <location>
        <begin position="266"/>
        <end position="295"/>
    </location>
</feature>
<feature type="compositionally biased region" description="Low complexity" evidence="1">
    <location>
        <begin position="145"/>
        <end position="160"/>
    </location>
</feature>
<feature type="region of interest" description="Disordered" evidence="1">
    <location>
        <begin position="372"/>
        <end position="442"/>
    </location>
</feature>
<dbReference type="Proteomes" id="UP001316803">
    <property type="component" value="Unassembled WGS sequence"/>
</dbReference>
<name>A0AAN8F3D0_9EURO</name>
<feature type="region of interest" description="Disordered" evidence="1">
    <location>
        <begin position="25"/>
        <end position="312"/>
    </location>
</feature>
<feature type="compositionally biased region" description="Basic and acidic residues" evidence="1">
    <location>
        <begin position="641"/>
        <end position="675"/>
    </location>
</feature>
<proteinExistence type="predicted"/>
<feature type="compositionally biased region" description="Low complexity" evidence="1">
    <location>
        <begin position="112"/>
        <end position="126"/>
    </location>
</feature>
<keyword evidence="3" id="KW-1185">Reference proteome</keyword>
<feature type="compositionally biased region" description="Low complexity" evidence="1">
    <location>
        <begin position="171"/>
        <end position="183"/>
    </location>
</feature>
<accession>A0AAN8F3D0</accession>
<protein>
    <submittedName>
        <fullName evidence="2">Uncharacterized protein</fullName>
    </submittedName>
</protein>
<feature type="region of interest" description="Disordered" evidence="1">
    <location>
        <begin position="631"/>
        <end position="675"/>
    </location>
</feature>
<dbReference type="AlphaFoldDB" id="A0AAN8F3D0"/>
<organism evidence="2 3">
    <name type="scientific">Knufia fluminis</name>
    <dbReference type="NCBI Taxonomy" id="191047"/>
    <lineage>
        <taxon>Eukaryota</taxon>
        <taxon>Fungi</taxon>
        <taxon>Dikarya</taxon>
        <taxon>Ascomycota</taxon>
        <taxon>Pezizomycotina</taxon>
        <taxon>Eurotiomycetes</taxon>
        <taxon>Chaetothyriomycetidae</taxon>
        <taxon>Chaetothyriales</taxon>
        <taxon>Trichomeriaceae</taxon>
        <taxon>Knufia</taxon>
    </lineage>
</organism>
<feature type="compositionally biased region" description="Low complexity" evidence="1">
    <location>
        <begin position="413"/>
        <end position="432"/>
    </location>
</feature>
<comment type="caution">
    <text evidence="2">The sequence shown here is derived from an EMBL/GenBank/DDBJ whole genome shotgun (WGS) entry which is preliminary data.</text>
</comment>
<evidence type="ECO:0000313" key="2">
    <source>
        <dbReference type="EMBL" id="KAK5955738.1"/>
    </source>
</evidence>
<evidence type="ECO:0000256" key="1">
    <source>
        <dbReference type="SAM" id="MobiDB-lite"/>
    </source>
</evidence>